<reference evidence="1" key="1">
    <citation type="submission" date="2023-04" db="EMBL/GenBank/DDBJ databases">
        <title>Draft Genome sequencing of Naganishia species isolated from polar environments using Oxford Nanopore Technology.</title>
        <authorList>
            <person name="Leo P."/>
            <person name="Venkateswaran K."/>
        </authorList>
    </citation>
    <scope>NUCLEOTIDE SEQUENCE</scope>
    <source>
        <strain evidence="1">MNA-CCFEE 5425</strain>
    </source>
</reference>
<comment type="caution">
    <text evidence="1">The sequence shown here is derived from an EMBL/GenBank/DDBJ whole genome shotgun (WGS) entry which is preliminary data.</text>
</comment>
<evidence type="ECO:0000313" key="2">
    <source>
        <dbReference type="Proteomes" id="UP001243375"/>
    </source>
</evidence>
<proteinExistence type="predicted"/>
<protein>
    <submittedName>
        <fullName evidence="1">Uncharacterized protein</fullName>
    </submittedName>
</protein>
<dbReference type="EMBL" id="JASBWU010000023">
    <property type="protein sequence ID" value="KAJ9113043.1"/>
    <property type="molecule type" value="Genomic_DNA"/>
</dbReference>
<accession>A0ACC2WNP7</accession>
<organism evidence="1 2">
    <name type="scientific">Naganishia vaughanmartiniae</name>
    <dbReference type="NCBI Taxonomy" id="1424756"/>
    <lineage>
        <taxon>Eukaryota</taxon>
        <taxon>Fungi</taxon>
        <taxon>Dikarya</taxon>
        <taxon>Basidiomycota</taxon>
        <taxon>Agaricomycotina</taxon>
        <taxon>Tremellomycetes</taxon>
        <taxon>Filobasidiales</taxon>
        <taxon>Filobasidiaceae</taxon>
        <taxon>Naganishia</taxon>
    </lineage>
</organism>
<gene>
    <name evidence="1" type="ORF">QFC22_006139</name>
</gene>
<dbReference type="Proteomes" id="UP001243375">
    <property type="component" value="Unassembled WGS sequence"/>
</dbReference>
<evidence type="ECO:0000313" key="1">
    <source>
        <dbReference type="EMBL" id="KAJ9113043.1"/>
    </source>
</evidence>
<name>A0ACC2WNP7_9TREE</name>
<sequence length="71" mass="7951">MQPVHVAIRKNSVEVQLQPPTWDAALSFKCETAGGQYLYVHQDACVPALWSEIDQVGKTPLAEMLQSELPW</sequence>
<keyword evidence="2" id="KW-1185">Reference proteome</keyword>